<evidence type="ECO:0000313" key="1">
    <source>
        <dbReference type="EMBL" id="PQQ03682.1"/>
    </source>
</evidence>
<sequence>MVPFQQLAKGQTGEKRTPEDQRELFLANIRTVRTPVTAATKRVQRVCRLAAKTRVESLGMRKPANFLTDPWENKGRGLPF</sequence>
<proteinExistence type="predicted"/>
<reference evidence="1 2" key="1">
    <citation type="submission" date="2018-02" db="EMBL/GenBank/DDBJ databases">
        <title>Draft genome of wild Prunus yedoensis var. nudiflora.</title>
        <authorList>
            <person name="Baek S."/>
            <person name="Kim J.-H."/>
            <person name="Choi K."/>
            <person name="Kim G.-B."/>
            <person name="Cho A."/>
            <person name="Jang H."/>
            <person name="Shin C.-H."/>
            <person name="Yu H.-J."/>
            <person name="Mun J.-H."/>
        </authorList>
    </citation>
    <scope>NUCLEOTIDE SEQUENCE [LARGE SCALE GENOMIC DNA]</scope>
    <source>
        <strain evidence="2">cv. Jeju island</strain>
        <tissue evidence="1">Leaf</tissue>
    </source>
</reference>
<protein>
    <submittedName>
        <fullName evidence="1">Uncharacterized protein</fullName>
    </submittedName>
</protein>
<gene>
    <name evidence="1" type="ORF">Pyn_40618</name>
</gene>
<name>A0A314Y8Y0_PRUYE</name>
<accession>A0A314Y8Y0</accession>
<organism evidence="1 2">
    <name type="scientific">Prunus yedoensis var. nudiflora</name>
    <dbReference type="NCBI Taxonomy" id="2094558"/>
    <lineage>
        <taxon>Eukaryota</taxon>
        <taxon>Viridiplantae</taxon>
        <taxon>Streptophyta</taxon>
        <taxon>Embryophyta</taxon>
        <taxon>Tracheophyta</taxon>
        <taxon>Spermatophyta</taxon>
        <taxon>Magnoliopsida</taxon>
        <taxon>eudicotyledons</taxon>
        <taxon>Gunneridae</taxon>
        <taxon>Pentapetalae</taxon>
        <taxon>rosids</taxon>
        <taxon>fabids</taxon>
        <taxon>Rosales</taxon>
        <taxon>Rosaceae</taxon>
        <taxon>Amygdaloideae</taxon>
        <taxon>Amygdaleae</taxon>
        <taxon>Prunus</taxon>
    </lineage>
</organism>
<dbReference type="AlphaFoldDB" id="A0A314Y8Y0"/>
<dbReference type="Proteomes" id="UP000250321">
    <property type="component" value="Unassembled WGS sequence"/>
</dbReference>
<dbReference type="EMBL" id="PJQY01001317">
    <property type="protein sequence ID" value="PQQ03682.1"/>
    <property type="molecule type" value="Genomic_DNA"/>
</dbReference>
<comment type="caution">
    <text evidence="1">The sequence shown here is derived from an EMBL/GenBank/DDBJ whole genome shotgun (WGS) entry which is preliminary data.</text>
</comment>
<evidence type="ECO:0000313" key="2">
    <source>
        <dbReference type="Proteomes" id="UP000250321"/>
    </source>
</evidence>
<keyword evidence="2" id="KW-1185">Reference proteome</keyword>